<sequence length="227" mass="24732">MVKHYDLIVFDWDGTLMDSTARIISSMQNAAELSSLPVPTSTEVADIIGLSLNTAFDVLFGNDLLTPTKRDELFQNYRQQFIADNDELMPMFPGAEALVERLHLLGVKLAVATGKSRVGLNRALSETEVGALFHDTICADEANSKPDPEMLDKLSARMKVNKARMLMIGDTGHDLGMAANAGVDSLGVTYGAQSAERLAGHRPKAILNSIEELVSWLFSEHQDVCPA</sequence>
<dbReference type="Gene3D" id="3.40.50.1000">
    <property type="entry name" value="HAD superfamily/HAD-like"/>
    <property type="match status" value="1"/>
</dbReference>
<dbReference type="InterPro" id="IPR036412">
    <property type="entry name" value="HAD-like_sf"/>
</dbReference>
<dbReference type="PANTHER" id="PTHR43434">
    <property type="entry name" value="PHOSPHOGLYCOLATE PHOSPHATASE"/>
    <property type="match status" value="1"/>
</dbReference>
<dbReference type="InterPro" id="IPR050155">
    <property type="entry name" value="HAD-like_hydrolase_sf"/>
</dbReference>
<protein>
    <submittedName>
        <fullName evidence="1">HAD family hydrolase</fullName>
        <ecNumber evidence="1">3.-.-.-</ecNumber>
    </submittedName>
</protein>
<proteinExistence type="predicted"/>
<keyword evidence="1" id="KW-0378">Hydrolase</keyword>
<dbReference type="InterPro" id="IPR006439">
    <property type="entry name" value="HAD-SF_hydro_IA"/>
</dbReference>
<dbReference type="SFLD" id="SFLDS00003">
    <property type="entry name" value="Haloacid_Dehalogenase"/>
    <property type="match status" value="1"/>
</dbReference>
<evidence type="ECO:0000313" key="2">
    <source>
        <dbReference type="Proteomes" id="UP001597380"/>
    </source>
</evidence>
<dbReference type="NCBIfam" id="TIGR01549">
    <property type="entry name" value="HAD-SF-IA-v1"/>
    <property type="match status" value="1"/>
</dbReference>
<dbReference type="PANTHER" id="PTHR43434:SF24">
    <property type="entry name" value="HYDROLASE-RELATED"/>
    <property type="match status" value="1"/>
</dbReference>
<dbReference type="EMBL" id="JBHUHT010000009">
    <property type="protein sequence ID" value="MFD2095662.1"/>
    <property type="molecule type" value="Genomic_DNA"/>
</dbReference>
<dbReference type="InterPro" id="IPR023214">
    <property type="entry name" value="HAD_sf"/>
</dbReference>
<gene>
    <name evidence="1" type="ORF">ACFSJ3_06645</name>
</gene>
<comment type="caution">
    <text evidence="1">The sequence shown here is derived from an EMBL/GenBank/DDBJ whole genome shotgun (WGS) entry which is preliminary data.</text>
</comment>
<dbReference type="SFLD" id="SFLDG01129">
    <property type="entry name" value="C1.5:_HAD__Beta-PGM__Phosphata"/>
    <property type="match status" value="1"/>
</dbReference>
<dbReference type="Proteomes" id="UP001597380">
    <property type="component" value="Unassembled WGS sequence"/>
</dbReference>
<evidence type="ECO:0000313" key="1">
    <source>
        <dbReference type="EMBL" id="MFD2095662.1"/>
    </source>
</evidence>
<dbReference type="Gene3D" id="1.10.150.240">
    <property type="entry name" value="Putative phosphatase, domain 2"/>
    <property type="match status" value="1"/>
</dbReference>
<dbReference type="InterPro" id="IPR041492">
    <property type="entry name" value="HAD_2"/>
</dbReference>
<dbReference type="RefSeq" id="WP_345340268.1">
    <property type="nucleotide sequence ID" value="NZ_BAABLI010000014.1"/>
</dbReference>
<dbReference type="EC" id="3.-.-.-" evidence="1"/>
<name>A0ABW4XJD8_9GAMM</name>
<keyword evidence="2" id="KW-1185">Reference proteome</keyword>
<dbReference type="InterPro" id="IPR023198">
    <property type="entry name" value="PGP-like_dom2"/>
</dbReference>
<dbReference type="SUPFAM" id="SSF56784">
    <property type="entry name" value="HAD-like"/>
    <property type="match status" value="1"/>
</dbReference>
<accession>A0ABW4XJD8</accession>
<dbReference type="GO" id="GO:0016787">
    <property type="term" value="F:hydrolase activity"/>
    <property type="evidence" value="ECO:0007669"/>
    <property type="project" value="UniProtKB-KW"/>
</dbReference>
<dbReference type="Pfam" id="PF13419">
    <property type="entry name" value="HAD_2"/>
    <property type="match status" value="1"/>
</dbReference>
<organism evidence="1 2">
    <name type="scientific">Corallincola platygyrae</name>
    <dbReference type="NCBI Taxonomy" id="1193278"/>
    <lineage>
        <taxon>Bacteria</taxon>
        <taxon>Pseudomonadati</taxon>
        <taxon>Pseudomonadota</taxon>
        <taxon>Gammaproteobacteria</taxon>
        <taxon>Alteromonadales</taxon>
        <taxon>Psychromonadaceae</taxon>
        <taxon>Corallincola</taxon>
    </lineage>
</organism>
<reference evidence="2" key="1">
    <citation type="journal article" date="2019" name="Int. J. Syst. Evol. Microbiol.">
        <title>The Global Catalogue of Microorganisms (GCM) 10K type strain sequencing project: providing services to taxonomists for standard genome sequencing and annotation.</title>
        <authorList>
            <consortium name="The Broad Institute Genomics Platform"/>
            <consortium name="The Broad Institute Genome Sequencing Center for Infectious Disease"/>
            <person name="Wu L."/>
            <person name="Ma J."/>
        </authorList>
    </citation>
    <scope>NUCLEOTIDE SEQUENCE [LARGE SCALE GENOMIC DNA]</scope>
    <source>
        <strain evidence="2">CGMCC 1.10992</strain>
    </source>
</reference>